<sequence length="622" mass="64681">MTTTPVSASPPGPAEVPVPSRAVEPEEQPRGAILRLVPVLRRHRRTFVATVGCSLATHLTSIAAVATGAAMVAEVAGGASLRDVGWLLTLLAGLVLGHATAYWAEMWVAHDLAFKVLAALRLEVFDGLERTAPGGLLGRRTGEVAGTAMADVETLEWFYAHTAATALAAVLAPLCAVGVVGVLAGPPAAVLAAGLAVVAVVPFVGRRRADEQGRAIRAELAGLKAAALDGVQGLRELVVFGGQAAHTDRLLAATRAVNRRARRYALRTGVESSTAEFVLAATAFGVLALGVRLLVDGDLTFTAYSVMVVVATGAFVPLMEAFAMVTRFGELRAAAARVFEVVDAAPNVAEPPATAGAVPRRGGDTDQAPSSDSRRPAPSGPLDVCFRDVRFRYRPGLPLALDGVSFTVPAGATVALVGRSGAGKTTIAHLLLRFWDATRGEVLLGGRAVGDLSQHEVRELVSLVPQDVYLFNTTVAHNVRLARPDASDAEVADVCERALVTEFADSLPAGLDTPVGERGAALSGGQRQRVAVARALLRDPAVLVLDEAASNLDADSERAVAAATAEARRGRTTLIIAHRLSTVRDADLVVVLDGGRVVEQGRPEDLLTGSGPFASLMRAQLG</sequence>
<dbReference type="PROSITE" id="PS00211">
    <property type="entry name" value="ABC_TRANSPORTER_1"/>
    <property type="match status" value="1"/>
</dbReference>
<organism evidence="14 15">
    <name type="scientific">Frankia nepalensis</name>
    <dbReference type="NCBI Taxonomy" id="1836974"/>
    <lineage>
        <taxon>Bacteria</taxon>
        <taxon>Bacillati</taxon>
        <taxon>Actinomycetota</taxon>
        <taxon>Actinomycetes</taxon>
        <taxon>Frankiales</taxon>
        <taxon>Frankiaceae</taxon>
        <taxon>Frankia</taxon>
    </lineage>
</organism>
<feature type="transmembrane region" description="Helical" evidence="11">
    <location>
        <begin position="188"/>
        <end position="205"/>
    </location>
</feature>
<dbReference type="InterPro" id="IPR017871">
    <property type="entry name" value="ABC_transporter-like_CS"/>
</dbReference>
<dbReference type="EMBL" id="JAEACQ010000228">
    <property type="protein sequence ID" value="MBL7629401.1"/>
    <property type="molecule type" value="Genomic_DNA"/>
</dbReference>
<evidence type="ECO:0000256" key="4">
    <source>
        <dbReference type="ARBA" id="ARBA00022692"/>
    </source>
</evidence>
<comment type="caution">
    <text evidence="14">The sequence shown here is derived from an EMBL/GenBank/DDBJ whole genome shotgun (WGS) entry which is preliminary data.</text>
</comment>
<keyword evidence="3" id="KW-1003">Cell membrane</keyword>
<feature type="transmembrane region" description="Helical" evidence="11">
    <location>
        <begin position="84"/>
        <end position="104"/>
    </location>
</feature>
<evidence type="ECO:0000313" key="14">
    <source>
        <dbReference type="EMBL" id="MBL7629401.1"/>
    </source>
</evidence>
<keyword evidence="6 14" id="KW-0067">ATP-binding</keyword>
<dbReference type="Pfam" id="PF00664">
    <property type="entry name" value="ABC_membrane"/>
    <property type="match status" value="1"/>
</dbReference>
<feature type="transmembrane region" description="Helical" evidence="11">
    <location>
        <begin position="301"/>
        <end position="323"/>
    </location>
</feature>
<dbReference type="InterPro" id="IPR011527">
    <property type="entry name" value="ABC1_TM_dom"/>
</dbReference>
<evidence type="ECO:0000256" key="1">
    <source>
        <dbReference type="ARBA" id="ARBA00004651"/>
    </source>
</evidence>
<dbReference type="InterPro" id="IPR039421">
    <property type="entry name" value="Type_1_exporter"/>
</dbReference>
<evidence type="ECO:0000259" key="12">
    <source>
        <dbReference type="PROSITE" id="PS50893"/>
    </source>
</evidence>
<feature type="transmembrane region" description="Helical" evidence="11">
    <location>
        <begin position="277"/>
        <end position="295"/>
    </location>
</feature>
<evidence type="ECO:0000256" key="3">
    <source>
        <dbReference type="ARBA" id="ARBA00022475"/>
    </source>
</evidence>
<dbReference type="SUPFAM" id="SSF52540">
    <property type="entry name" value="P-loop containing nucleoside triphosphate hydrolases"/>
    <property type="match status" value="1"/>
</dbReference>
<evidence type="ECO:0000256" key="10">
    <source>
        <dbReference type="SAM" id="MobiDB-lite"/>
    </source>
</evidence>
<dbReference type="PANTHER" id="PTHR43394:SF1">
    <property type="entry name" value="ATP-BINDING CASSETTE SUB-FAMILY B MEMBER 10, MITOCHONDRIAL"/>
    <property type="match status" value="1"/>
</dbReference>
<dbReference type="AlphaFoldDB" id="A0A937USY5"/>
<dbReference type="InterPro" id="IPR003593">
    <property type="entry name" value="AAA+_ATPase"/>
</dbReference>
<dbReference type="InterPro" id="IPR036640">
    <property type="entry name" value="ABC1_TM_sf"/>
</dbReference>
<keyword evidence="7 11" id="KW-1133">Transmembrane helix</keyword>
<evidence type="ECO:0000256" key="11">
    <source>
        <dbReference type="SAM" id="Phobius"/>
    </source>
</evidence>
<evidence type="ECO:0000256" key="7">
    <source>
        <dbReference type="ARBA" id="ARBA00022989"/>
    </source>
</evidence>
<proteinExistence type="inferred from homology"/>
<dbReference type="RefSeq" id="WP_203007125.1">
    <property type="nucleotide sequence ID" value="NZ_JADWYU010000171.1"/>
</dbReference>
<keyword evidence="15" id="KW-1185">Reference proteome</keyword>
<keyword evidence="2" id="KW-0813">Transport</keyword>
<dbReference type="PANTHER" id="PTHR43394">
    <property type="entry name" value="ATP-DEPENDENT PERMEASE MDL1, MITOCHONDRIAL"/>
    <property type="match status" value="1"/>
</dbReference>
<dbReference type="GO" id="GO:0005886">
    <property type="term" value="C:plasma membrane"/>
    <property type="evidence" value="ECO:0007669"/>
    <property type="project" value="UniProtKB-SubCell"/>
</dbReference>
<keyword evidence="5" id="KW-0547">Nucleotide-binding</keyword>
<dbReference type="Gene3D" id="3.40.50.300">
    <property type="entry name" value="P-loop containing nucleotide triphosphate hydrolases"/>
    <property type="match status" value="1"/>
</dbReference>
<keyword evidence="8 11" id="KW-0472">Membrane</keyword>
<dbReference type="InterPro" id="IPR027417">
    <property type="entry name" value="P-loop_NTPase"/>
</dbReference>
<dbReference type="SUPFAM" id="SSF90123">
    <property type="entry name" value="ABC transporter transmembrane region"/>
    <property type="match status" value="1"/>
</dbReference>
<dbReference type="Gene3D" id="1.20.1560.10">
    <property type="entry name" value="ABC transporter type 1, transmembrane domain"/>
    <property type="match status" value="1"/>
</dbReference>
<evidence type="ECO:0000313" key="15">
    <source>
        <dbReference type="Proteomes" id="UP000604475"/>
    </source>
</evidence>
<dbReference type="GO" id="GO:0016887">
    <property type="term" value="F:ATP hydrolysis activity"/>
    <property type="evidence" value="ECO:0007669"/>
    <property type="project" value="InterPro"/>
</dbReference>
<feature type="region of interest" description="Disordered" evidence="10">
    <location>
        <begin position="1"/>
        <end position="25"/>
    </location>
</feature>
<feature type="domain" description="ABC transporter" evidence="12">
    <location>
        <begin position="384"/>
        <end position="619"/>
    </location>
</feature>
<name>A0A937USY5_9ACTN</name>
<gene>
    <name evidence="14" type="ORF">I7412_19970</name>
</gene>
<feature type="transmembrane region" description="Helical" evidence="11">
    <location>
        <begin position="158"/>
        <end position="182"/>
    </location>
</feature>
<dbReference type="SMART" id="SM00382">
    <property type="entry name" value="AAA"/>
    <property type="match status" value="1"/>
</dbReference>
<feature type="transmembrane region" description="Helical" evidence="11">
    <location>
        <begin position="47"/>
        <end position="72"/>
    </location>
</feature>
<evidence type="ECO:0000256" key="5">
    <source>
        <dbReference type="ARBA" id="ARBA00022741"/>
    </source>
</evidence>
<feature type="region of interest" description="Disordered" evidence="10">
    <location>
        <begin position="350"/>
        <end position="381"/>
    </location>
</feature>
<evidence type="ECO:0000256" key="8">
    <source>
        <dbReference type="ARBA" id="ARBA00023136"/>
    </source>
</evidence>
<dbReference type="GO" id="GO:0005524">
    <property type="term" value="F:ATP binding"/>
    <property type="evidence" value="ECO:0007669"/>
    <property type="project" value="UniProtKB-KW"/>
</dbReference>
<evidence type="ECO:0000256" key="2">
    <source>
        <dbReference type="ARBA" id="ARBA00022448"/>
    </source>
</evidence>
<evidence type="ECO:0000256" key="9">
    <source>
        <dbReference type="ARBA" id="ARBA00061644"/>
    </source>
</evidence>
<accession>A0A937USY5</accession>
<feature type="compositionally biased region" description="Low complexity" evidence="10">
    <location>
        <begin position="368"/>
        <end position="381"/>
    </location>
</feature>
<evidence type="ECO:0000256" key="6">
    <source>
        <dbReference type="ARBA" id="ARBA00022840"/>
    </source>
</evidence>
<dbReference type="GO" id="GO:0015421">
    <property type="term" value="F:ABC-type oligopeptide transporter activity"/>
    <property type="evidence" value="ECO:0007669"/>
    <property type="project" value="TreeGrafter"/>
</dbReference>
<comment type="subcellular location">
    <subcellularLocation>
        <location evidence="1">Cell membrane</location>
        <topology evidence="1">Multi-pass membrane protein</topology>
    </subcellularLocation>
</comment>
<protein>
    <submittedName>
        <fullName evidence="14">ABC transporter ATP-binding protein</fullName>
    </submittedName>
</protein>
<dbReference type="InterPro" id="IPR003439">
    <property type="entry name" value="ABC_transporter-like_ATP-bd"/>
</dbReference>
<dbReference type="PROSITE" id="PS50929">
    <property type="entry name" value="ABC_TM1F"/>
    <property type="match status" value="1"/>
</dbReference>
<dbReference type="PROSITE" id="PS50893">
    <property type="entry name" value="ABC_TRANSPORTER_2"/>
    <property type="match status" value="1"/>
</dbReference>
<dbReference type="Proteomes" id="UP000604475">
    <property type="component" value="Unassembled WGS sequence"/>
</dbReference>
<dbReference type="Pfam" id="PF00005">
    <property type="entry name" value="ABC_tran"/>
    <property type="match status" value="1"/>
</dbReference>
<comment type="similarity">
    <text evidence="9">Belongs to the ABC transporter superfamily. Lipid exporter (TC 3.A.1.106) family.</text>
</comment>
<feature type="domain" description="ABC transmembrane type-1" evidence="13">
    <location>
        <begin position="48"/>
        <end position="330"/>
    </location>
</feature>
<dbReference type="FunFam" id="3.40.50.300:FF:000299">
    <property type="entry name" value="ABC transporter ATP-binding protein/permease"/>
    <property type="match status" value="1"/>
</dbReference>
<keyword evidence="4 11" id="KW-0812">Transmembrane</keyword>
<evidence type="ECO:0000259" key="13">
    <source>
        <dbReference type="PROSITE" id="PS50929"/>
    </source>
</evidence>
<reference evidence="14" key="1">
    <citation type="submission" date="2020-12" db="EMBL/GenBank/DDBJ databases">
        <title>Genomic characterization of non-nitrogen-fixing Frankia strains.</title>
        <authorList>
            <person name="Carlos-Shanley C."/>
            <person name="Guerra T."/>
            <person name="Hahn D."/>
        </authorList>
    </citation>
    <scope>NUCLEOTIDE SEQUENCE</scope>
    <source>
        <strain evidence="14">CN6</strain>
    </source>
</reference>